<dbReference type="InterPro" id="IPR005467">
    <property type="entry name" value="His_kinase_dom"/>
</dbReference>
<dbReference type="SMART" id="SM00387">
    <property type="entry name" value="HATPase_c"/>
    <property type="match status" value="1"/>
</dbReference>
<accession>A0A829YCK8</accession>
<keyword evidence="6" id="KW-0902">Two-component regulatory system</keyword>
<feature type="chain" id="PRO_5032715483" description="histidine kinase" evidence="8">
    <location>
        <begin position="30"/>
        <end position="619"/>
    </location>
</feature>
<dbReference type="SUPFAM" id="SSF47384">
    <property type="entry name" value="Homodimeric domain of signal transducing histidine kinase"/>
    <property type="match status" value="1"/>
</dbReference>
<keyword evidence="3" id="KW-0597">Phosphoprotein</keyword>
<evidence type="ECO:0000256" key="7">
    <source>
        <dbReference type="SAM" id="Phobius"/>
    </source>
</evidence>
<dbReference type="Pfam" id="PF07696">
    <property type="entry name" value="7TMR-DISMED2"/>
    <property type="match status" value="1"/>
</dbReference>
<dbReference type="Gene3D" id="1.10.287.130">
    <property type="match status" value="1"/>
</dbReference>
<evidence type="ECO:0000256" key="4">
    <source>
        <dbReference type="ARBA" id="ARBA00022679"/>
    </source>
</evidence>
<feature type="transmembrane region" description="Helical" evidence="7">
    <location>
        <begin position="267"/>
        <end position="288"/>
    </location>
</feature>
<dbReference type="InterPro" id="IPR011623">
    <property type="entry name" value="7TMR_DISM_rcpt_extracell_dom1"/>
</dbReference>
<feature type="transmembrane region" description="Helical" evidence="7">
    <location>
        <begin position="175"/>
        <end position="196"/>
    </location>
</feature>
<evidence type="ECO:0000259" key="9">
    <source>
        <dbReference type="PROSITE" id="PS50109"/>
    </source>
</evidence>
<dbReference type="Pfam" id="PF02518">
    <property type="entry name" value="HATPase_c"/>
    <property type="match status" value="1"/>
</dbReference>
<comment type="caution">
    <text evidence="10">The sequence shown here is derived from an EMBL/GenBank/DDBJ whole genome shotgun (WGS) entry which is preliminary data.</text>
</comment>
<keyword evidence="7" id="KW-0472">Membrane</keyword>
<dbReference type="Proteomes" id="UP000445000">
    <property type="component" value="Unassembled WGS sequence"/>
</dbReference>
<protein>
    <recommendedName>
        <fullName evidence="2">histidine kinase</fullName>
        <ecNumber evidence="2">2.7.13.3</ecNumber>
    </recommendedName>
</protein>
<dbReference type="PROSITE" id="PS50109">
    <property type="entry name" value="HIS_KIN"/>
    <property type="match status" value="1"/>
</dbReference>
<dbReference type="InterPro" id="IPR003594">
    <property type="entry name" value="HATPase_dom"/>
</dbReference>
<dbReference type="GO" id="GO:0005886">
    <property type="term" value="C:plasma membrane"/>
    <property type="evidence" value="ECO:0007669"/>
    <property type="project" value="TreeGrafter"/>
</dbReference>
<feature type="transmembrane region" description="Helical" evidence="7">
    <location>
        <begin position="232"/>
        <end position="255"/>
    </location>
</feature>
<dbReference type="GO" id="GO:0016036">
    <property type="term" value="P:cellular response to phosphate starvation"/>
    <property type="evidence" value="ECO:0007669"/>
    <property type="project" value="TreeGrafter"/>
</dbReference>
<dbReference type="InterPro" id="IPR050351">
    <property type="entry name" value="BphY/WalK/GraS-like"/>
</dbReference>
<dbReference type="InterPro" id="IPR011622">
    <property type="entry name" value="7TMR_DISM_rcpt_extracell_dom2"/>
</dbReference>
<feature type="signal peptide" evidence="8">
    <location>
        <begin position="1"/>
        <end position="29"/>
    </location>
</feature>
<keyword evidence="8" id="KW-0732">Signal</keyword>
<evidence type="ECO:0000256" key="8">
    <source>
        <dbReference type="SAM" id="SignalP"/>
    </source>
</evidence>
<dbReference type="CDD" id="cd00082">
    <property type="entry name" value="HisKA"/>
    <property type="match status" value="1"/>
</dbReference>
<dbReference type="RefSeq" id="WP_161812039.1">
    <property type="nucleotide sequence ID" value="NZ_BLJN01000002.1"/>
</dbReference>
<dbReference type="EC" id="2.7.13.3" evidence="2"/>
<evidence type="ECO:0000256" key="1">
    <source>
        <dbReference type="ARBA" id="ARBA00000085"/>
    </source>
</evidence>
<keyword evidence="11" id="KW-1185">Reference proteome</keyword>
<reference evidence="11" key="1">
    <citation type="submission" date="2020-01" db="EMBL/GenBank/DDBJ databases">
        <title>'Steroidobacter agaridevorans' sp. nov., agar-degrading bacteria isolated from rhizosphere soils.</title>
        <authorList>
            <person name="Ikenaga M."/>
            <person name="Kataoka M."/>
            <person name="Murouchi A."/>
            <person name="Katsuragi S."/>
            <person name="Sakai M."/>
        </authorList>
    </citation>
    <scope>NUCLEOTIDE SEQUENCE [LARGE SCALE GENOMIC DNA]</scope>
    <source>
        <strain evidence="11">YU21-B</strain>
    </source>
</reference>
<feature type="transmembrane region" description="Helical" evidence="7">
    <location>
        <begin position="326"/>
        <end position="349"/>
    </location>
</feature>
<evidence type="ECO:0000313" key="10">
    <source>
        <dbReference type="EMBL" id="GFE80342.1"/>
    </source>
</evidence>
<name>A0A829YCK8_9GAMM</name>
<dbReference type="InterPro" id="IPR036890">
    <property type="entry name" value="HATPase_C_sf"/>
</dbReference>
<dbReference type="Gene3D" id="3.30.565.10">
    <property type="entry name" value="Histidine kinase-like ATPase, C-terminal domain"/>
    <property type="match status" value="1"/>
</dbReference>
<evidence type="ECO:0000256" key="3">
    <source>
        <dbReference type="ARBA" id="ARBA00022553"/>
    </source>
</evidence>
<dbReference type="PANTHER" id="PTHR45453:SF1">
    <property type="entry name" value="PHOSPHATE REGULON SENSOR PROTEIN PHOR"/>
    <property type="match status" value="1"/>
</dbReference>
<evidence type="ECO:0000256" key="6">
    <source>
        <dbReference type="ARBA" id="ARBA00023012"/>
    </source>
</evidence>
<evidence type="ECO:0000256" key="5">
    <source>
        <dbReference type="ARBA" id="ARBA00022777"/>
    </source>
</evidence>
<dbReference type="Pfam" id="PF07695">
    <property type="entry name" value="7TMR-DISM_7TM"/>
    <property type="match status" value="1"/>
</dbReference>
<evidence type="ECO:0000313" key="11">
    <source>
        <dbReference type="Proteomes" id="UP000445000"/>
    </source>
</evidence>
<dbReference type="InterPro" id="IPR003661">
    <property type="entry name" value="HisK_dim/P_dom"/>
</dbReference>
<dbReference type="GO" id="GO:0000155">
    <property type="term" value="F:phosphorelay sensor kinase activity"/>
    <property type="evidence" value="ECO:0007669"/>
    <property type="project" value="InterPro"/>
</dbReference>
<evidence type="ECO:0000256" key="2">
    <source>
        <dbReference type="ARBA" id="ARBA00012438"/>
    </source>
</evidence>
<dbReference type="Gene3D" id="2.60.40.2380">
    <property type="match status" value="1"/>
</dbReference>
<comment type="catalytic activity">
    <reaction evidence="1">
        <text>ATP + protein L-histidine = ADP + protein N-phospho-L-histidine.</text>
        <dbReference type="EC" id="2.7.13.3"/>
    </reaction>
</comment>
<dbReference type="SUPFAM" id="SSF55874">
    <property type="entry name" value="ATPase domain of HSP90 chaperone/DNA topoisomerase II/histidine kinase"/>
    <property type="match status" value="1"/>
</dbReference>
<feature type="transmembrane region" description="Helical" evidence="7">
    <location>
        <begin position="294"/>
        <end position="314"/>
    </location>
</feature>
<proteinExistence type="predicted"/>
<keyword evidence="5" id="KW-0418">Kinase</keyword>
<dbReference type="AlphaFoldDB" id="A0A829YCK8"/>
<feature type="transmembrane region" description="Helical" evidence="7">
    <location>
        <begin position="203"/>
        <end position="226"/>
    </location>
</feature>
<keyword evidence="7" id="KW-1133">Transmembrane helix</keyword>
<organism evidence="10 11">
    <name type="scientific">Steroidobacter agaridevorans</name>
    <dbReference type="NCBI Taxonomy" id="2695856"/>
    <lineage>
        <taxon>Bacteria</taxon>
        <taxon>Pseudomonadati</taxon>
        <taxon>Pseudomonadota</taxon>
        <taxon>Gammaproteobacteria</taxon>
        <taxon>Steroidobacterales</taxon>
        <taxon>Steroidobacteraceae</taxon>
        <taxon>Steroidobacter</taxon>
    </lineage>
</organism>
<keyword evidence="7" id="KW-0812">Transmembrane</keyword>
<sequence length="619" mass="67959">MPGWCAPLYFKALLIGLLLGLLLSASASAHDLVTSRAVLVDPDGDLDIEGAAASEFKDAGSILVGGFTDAAYWLRITVRAPRDGGTFELRIRPTFLDEVALYEPDPARPGAWLRRVTGDRHANPGRPATTLGFLMAPLREETTYYLRLKTTSSSLLVVDALEPAAARADDVGRELMHAIYLGVMLSMAVLALLGFINLRSRLAAVYLLYLATQTASFVGLNGYLAHFIPVPYAHWGDTITSLLVMGSVATGVLFYRHLFRDYAASALGLRVLDVFLLVFIAELCLMGLGQTRLALQINGNVVLLLSALAPVIALSMRSGPERERRIICGLVWLQAGALAIMMMPLLGLLASRVEWIVDAPLSQGVVAAAVMCAILHQRTRGLVEARRHAEMEMKMTHSLLDAERKRAAEQARFMDMLTHELKTPIAAVKMVFQLPEASDSARRYALTTLDDMDAVVERCRQLDLLQQGRFTPRRESCRVDALLAEILASCPASHRLRLATGPLCDIESDRHLLKIAIGNLVDNALKYSAPGSDIDCHIERCEGGGQAHIRFSIENQPGAAGLPDPDKLFEKYYRSPHAHKHTGSGLGLYLVRHLAELLDVRLSYDQVDQRARFTLWIPA</sequence>
<dbReference type="InterPro" id="IPR036097">
    <property type="entry name" value="HisK_dim/P_sf"/>
</dbReference>
<dbReference type="GO" id="GO:0004721">
    <property type="term" value="F:phosphoprotein phosphatase activity"/>
    <property type="evidence" value="ECO:0007669"/>
    <property type="project" value="TreeGrafter"/>
</dbReference>
<dbReference type="EMBL" id="BLJN01000002">
    <property type="protein sequence ID" value="GFE80342.1"/>
    <property type="molecule type" value="Genomic_DNA"/>
</dbReference>
<dbReference type="PANTHER" id="PTHR45453">
    <property type="entry name" value="PHOSPHATE REGULON SENSOR PROTEIN PHOR"/>
    <property type="match status" value="1"/>
</dbReference>
<feature type="domain" description="Histidine kinase" evidence="9">
    <location>
        <begin position="416"/>
        <end position="619"/>
    </location>
</feature>
<keyword evidence="4" id="KW-0808">Transferase</keyword>
<gene>
    <name evidence="10" type="ORF">GCM10011487_23420</name>
</gene>